<dbReference type="GO" id="GO:0097367">
    <property type="term" value="F:carbohydrate derivative binding"/>
    <property type="evidence" value="ECO:0007669"/>
    <property type="project" value="InterPro"/>
</dbReference>
<dbReference type="PROSITE" id="PS51464">
    <property type="entry name" value="SIS"/>
    <property type="match status" value="1"/>
</dbReference>
<gene>
    <name evidence="4" type="ORF">A3D53_02090</name>
</gene>
<dbReference type="AlphaFoldDB" id="A0A1F6MA76"/>
<dbReference type="GO" id="GO:0004476">
    <property type="term" value="F:mannose-6-phosphate isomerase activity"/>
    <property type="evidence" value="ECO:0007669"/>
    <property type="project" value="InterPro"/>
</dbReference>
<feature type="domain" description="SIS" evidence="3">
    <location>
        <begin position="42"/>
        <end position="181"/>
    </location>
</feature>
<dbReference type="Proteomes" id="UP000176413">
    <property type="component" value="Unassembled WGS sequence"/>
</dbReference>
<dbReference type="GO" id="GO:1901135">
    <property type="term" value="P:carbohydrate derivative metabolic process"/>
    <property type="evidence" value="ECO:0007669"/>
    <property type="project" value="InterPro"/>
</dbReference>
<dbReference type="Gene3D" id="3.40.50.10490">
    <property type="entry name" value="Glucose-6-phosphate isomerase like protein, domain 1"/>
    <property type="match status" value="2"/>
</dbReference>
<dbReference type="SUPFAM" id="SSF53697">
    <property type="entry name" value="SIS domain"/>
    <property type="match status" value="1"/>
</dbReference>
<evidence type="ECO:0000256" key="1">
    <source>
        <dbReference type="ARBA" id="ARBA00010523"/>
    </source>
</evidence>
<dbReference type="GO" id="GO:0004347">
    <property type="term" value="F:glucose-6-phosphate isomerase activity"/>
    <property type="evidence" value="ECO:0007669"/>
    <property type="project" value="InterPro"/>
</dbReference>
<dbReference type="Pfam" id="PF01380">
    <property type="entry name" value="SIS"/>
    <property type="match status" value="1"/>
</dbReference>
<dbReference type="GO" id="GO:0005975">
    <property type="term" value="P:carbohydrate metabolic process"/>
    <property type="evidence" value="ECO:0007669"/>
    <property type="project" value="InterPro"/>
</dbReference>
<keyword evidence="2" id="KW-0413">Isomerase</keyword>
<evidence type="ECO:0000259" key="3">
    <source>
        <dbReference type="PROSITE" id="PS51464"/>
    </source>
</evidence>
<dbReference type="EMBL" id="MFQA01000040">
    <property type="protein sequence ID" value="OGH68478.1"/>
    <property type="molecule type" value="Genomic_DNA"/>
</dbReference>
<dbReference type="InterPro" id="IPR046348">
    <property type="entry name" value="SIS_dom_sf"/>
</dbReference>
<dbReference type="InterPro" id="IPR001347">
    <property type="entry name" value="SIS_dom"/>
</dbReference>
<dbReference type="Pfam" id="PF10432">
    <property type="entry name" value="bact-PGI_C"/>
    <property type="match status" value="1"/>
</dbReference>
<comment type="similarity">
    <text evidence="1">Belongs to the PGI/PMI family.</text>
</comment>
<proteinExistence type="inferred from homology"/>
<accession>A0A1F6MA76</accession>
<comment type="caution">
    <text evidence="4">The sequence shown here is derived from an EMBL/GenBank/DDBJ whole genome shotgun (WGS) entry which is preliminary data.</text>
</comment>
<evidence type="ECO:0000256" key="2">
    <source>
        <dbReference type="ARBA" id="ARBA00023235"/>
    </source>
</evidence>
<name>A0A1F6MA76_9BACT</name>
<evidence type="ECO:0000313" key="4">
    <source>
        <dbReference type="EMBL" id="OGH68478.1"/>
    </source>
</evidence>
<protein>
    <recommendedName>
        <fullName evidence="3">SIS domain-containing protein</fullName>
    </recommendedName>
</protein>
<sequence>MTISLDNRRDIEQLDSKKMLRSLELLGEQVREVLGQAKKVVIPKNYQACDTIVVLGMGGSTLGSHIIKSIFDKELSQPLEIVNGYHLPAYTNKKTLVVASSYSGNTEEVLSALKEAQKKKCKIMIITSGGELAAKAVKYKLPALIFTTKNNPCGSPRMGLGYSILGQMILLSRAGVIKLTPKTIKEILATLDTFIARFGVATPLAENPAKQLATQLDKRLVWYIGAEHLSGTAHTMANQLNENAKRFGRYFLIPELNHHLMEGLAHPQKNPEILSFVFLESSLYDPRVSKRFTITKDIVTKNKIPFTSYQAQSKTKLLQAVEVLVFGSYVSFYQAISGGLDPTAIPFVDYFKAALKA</sequence>
<evidence type="ECO:0000313" key="5">
    <source>
        <dbReference type="Proteomes" id="UP000176413"/>
    </source>
</evidence>
<organism evidence="4 5">
    <name type="scientific">Candidatus Magasanikbacteria bacterium RIFCSPHIGHO2_02_FULL_45_10</name>
    <dbReference type="NCBI Taxonomy" id="1798679"/>
    <lineage>
        <taxon>Bacteria</taxon>
        <taxon>Candidatus Magasanikiibacteriota</taxon>
    </lineage>
</organism>
<reference evidence="4 5" key="1">
    <citation type="journal article" date="2016" name="Nat. Commun.">
        <title>Thousands of microbial genomes shed light on interconnected biogeochemical processes in an aquifer system.</title>
        <authorList>
            <person name="Anantharaman K."/>
            <person name="Brown C.T."/>
            <person name="Hug L.A."/>
            <person name="Sharon I."/>
            <person name="Castelle C.J."/>
            <person name="Probst A.J."/>
            <person name="Thomas B.C."/>
            <person name="Singh A."/>
            <person name="Wilkins M.J."/>
            <person name="Karaoz U."/>
            <person name="Brodie E.L."/>
            <person name="Williams K.H."/>
            <person name="Hubbard S.S."/>
            <person name="Banfield J.F."/>
        </authorList>
    </citation>
    <scope>NUCLEOTIDE SEQUENCE [LARGE SCALE GENOMIC DNA]</scope>
</reference>
<dbReference type="InterPro" id="IPR019490">
    <property type="entry name" value="Glu6P/Mann6P_isomerase_C"/>
</dbReference>